<keyword evidence="1" id="KW-0812">Transmembrane</keyword>
<reference evidence="2 3" key="1">
    <citation type="submission" date="2016-04" db="EMBL/GenBank/DDBJ databases">
        <title>Evolutionary innovation and constraint leading to complex multicellularity in the Ascomycota.</title>
        <authorList>
            <person name="Cisse O."/>
            <person name="Nguyen A."/>
            <person name="Hewitt D.A."/>
            <person name="Jedd G."/>
            <person name="Stajich J.E."/>
        </authorList>
    </citation>
    <scope>NUCLEOTIDE SEQUENCE [LARGE SCALE GENOMIC DNA]</scope>
    <source>
        <strain evidence="2 3">DAH-3</strain>
    </source>
</reference>
<dbReference type="Proteomes" id="UP000186594">
    <property type="component" value="Unassembled WGS sequence"/>
</dbReference>
<name>A0A1U7LGA6_NEOID</name>
<accession>A0A1U7LGA6</accession>
<dbReference type="EMBL" id="LXFE01004413">
    <property type="protein sequence ID" value="OLL21658.1"/>
    <property type="molecule type" value="Genomic_DNA"/>
</dbReference>
<evidence type="ECO:0000313" key="3">
    <source>
        <dbReference type="Proteomes" id="UP000186594"/>
    </source>
</evidence>
<feature type="transmembrane region" description="Helical" evidence="1">
    <location>
        <begin position="14"/>
        <end position="33"/>
    </location>
</feature>
<proteinExistence type="predicted"/>
<feature type="non-terminal residue" evidence="2">
    <location>
        <position position="1"/>
    </location>
</feature>
<keyword evidence="3" id="KW-1185">Reference proteome</keyword>
<gene>
    <name evidence="2" type="ORF">NEOLI_001427</name>
</gene>
<sequence>CEHINPPTCPLSSYLSLTAIILLFVHLLFLAPLYMLSMNLILLSILFITSTTCLTWSGYSPRQNATYPLGFPISVSVGLANVSNHDIVLAYNINNGSIFTVWDTNSTIVSSSWWNSTIYFNKTGLQSLDFFFLEICEDDDDIKTPAQHVSFFVKNQTNATNVTVPGGRNTSEETVWKIDVENVYRQKKCKPNSSSQSKEIVLMGWKNILGLLAVVTLVF</sequence>
<organism evidence="2 3">
    <name type="scientific">Neolecta irregularis (strain DAH-3)</name>
    <dbReference type="NCBI Taxonomy" id="1198029"/>
    <lineage>
        <taxon>Eukaryota</taxon>
        <taxon>Fungi</taxon>
        <taxon>Dikarya</taxon>
        <taxon>Ascomycota</taxon>
        <taxon>Taphrinomycotina</taxon>
        <taxon>Neolectales</taxon>
        <taxon>Neolectaceae</taxon>
        <taxon>Neolecta</taxon>
    </lineage>
</organism>
<keyword evidence="1" id="KW-0472">Membrane</keyword>
<feature type="transmembrane region" description="Helical" evidence="1">
    <location>
        <begin position="40"/>
        <end position="59"/>
    </location>
</feature>
<evidence type="ECO:0000313" key="2">
    <source>
        <dbReference type="EMBL" id="OLL21658.1"/>
    </source>
</evidence>
<comment type="caution">
    <text evidence="2">The sequence shown here is derived from an EMBL/GenBank/DDBJ whole genome shotgun (WGS) entry which is preliminary data.</text>
</comment>
<evidence type="ECO:0000256" key="1">
    <source>
        <dbReference type="SAM" id="Phobius"/>
    </source>
</evidence>
<protein>
    <submittedName>
        <fullName evidence="2">Uncharacterized protein</fullName>
    </submittedName>
</protein>
<dbReference type="AlphaFoldDB" id="A0A1U7LGA6"/>
<keyword evidence="1" id="KW-1133">Transmembrane helix</keyword>